<dbReference type="GeneID" id="27672454"/>
<organism evidence="1 2">
    <name type="scientific">Sporothrix schenckii 1099-18</name>
    <dbReference type="NCBI Taxonomy" id="1397361"/>
    <lineage>
        <taxon>Eukaryota</taxon>
        <taxon>Fungi</taxon>
        <taxon>Dikarya</taxon>
        <taxon>Ascomycota</taxon>
        <taxon>Pezizomycotina</taxon>
        <taxon>Sordariomycetes</taxon>
        <taxon>Sordariomycetidae</taxon>
        <taxon>Ophiostomatales</taxon>
        <taxon>Ophiostomataceae</taxon>
        <taxon>Sporothrix</taxon>
    </lineage>
</organism>
<dbReference type="AlphaFoldDB" id="A0A0F2M7A1"/>
<dbReference type="EMBL" id="AXCR01000007">
    <property type="protein sequence ID" value="KJR85512.1"/>
    <property type="molecule type" value="Genomic_DNA"/>
</dbReference>
<dbReference type="KEGG" id="ssck:SPSK_10948"/>
<gene>
    <name evidence="1" type="ORF">SPSK_10948</name>
</gene>
<reference evidence="1 2" key="2">
    <citation type="journal article" date="2015" name="Eukaryot. Cell">
        <title>Asexual propagation of a virulent clone complex in a human and feline outbreak of sporotrichosis.</title>
        <authorList>
            <person name="Teixeira Mde M."/>
            <person name="Rodrigues A.M."/>
            <person name="Tsui C.K."/>
            <person name="de Almeida L.G."/>
            <person name="Van Diepeningen A.D."/>
            <person name="van den Ende B.G."/>
            <person name="Fernandes G.F."/>
            <person name="Kano R."/>
            <person name="Hamelin R.C."/>
            <person name="Lopes-Bezerra L.M."/>
            <person name="Vasconcelos A.T."/>
            <person name="de Hoog S."/>
            <person name="de Camargo Z.P."/>
            <person name="Felipe M.S."/>
        </authorList>
    </citation>
    <scope>NUCLEOTIDE SEQUENCE [LARGE SCALE GENOMIC DNA]</scope>
    <source>
        <strain evidence="1 2">1099-18</strain>
    </source>
</reference>
<accession>A0A0F2M7A1</accession>
<protein>
    <submittedName>
        <fullName evidence="1">Uncharacterized protein</fullName>
    </submittedName>
</protein>
<evidence type="ECO:0000313" key="1">
    <source>
        <dbReference type="EMBL" id="KJR85512.1"/>
    </source>
</evidence>
<dbReference type="Proteomes" id="UP000033710">
    <property type="component" value="Unassembled WGS sequence"/>
</dbReference>
<reference evidence="1 2" key="1">
    <citation type="journal article" date="2014" name="BMC Genomics">
        <title>Comparative genomics of the major fungal agents of human and animal Sporotrichosis: Sporothrix schenckii and Sporothrix brasiliensis.</title>
        <authorList>
            <person name="Teixeira M.M."/>
            <person name="de Almeida L.G."/>
            <person name="Kubitschek-Barreira P."/>
            <person name="Alves F.L."/>
            <person name="Kioshima E.S."/>
            <person name="Abadio A.K."/>
            <person name="Fernandes L."/>
            <person name="Derengowski L.S."/>
            <person name="Ferreira K.S."/>
            <person name="Souza R.C."/>
            <person name="Ruiz J.C."/>
            <person name="de Andrade N.C."/>
            <person name="Paes H.C."/>
            <person name="Nicola A.M."/>
            <person name="Albuquerque P."/>
            <person name="Gerber A.L."/>
            <person name="Martins V.P."/>
            <person name="Peconick L.D."/>
            <person name="Neto A.V."/>
            <person name="Chaucanez C.B."/>
            <person name="Silva P.A."/>
            <person name="Cunha O.L."/>
            <person name="de Oliveira F.F."/>
            <person name="dos Santos T.C."/>
            <person name="Barros A.L."/>
            <person name="Soares M.A."/>
            <person name="de Oliveira L.M."/>
            <person name="Marini M.M."/>
            <person name="Villalobos-Duno H."/>
            <person name="Cunha M.M."/>
            <person name="de Hoog S."/>
            <person name="da Silveira J.F."/>
            <person name="Henrissat B."/>
            <person name="Nino-Vega G.A."/>
            <person name="Cisalpino P.S."/>
            <person name="Mora-Montes H.M."/>
            <person name="Almeida S.R."/>
            <person name="Stajich J.E."/>
            <person name="Lopes-Bezerra L.M."/>
            <person name="Vasconcelos A.T."/>
            <person name="Felipe M.S."/>
        </authorList>
    </citation>
    <scope>NUCLEOTIDE SEQUENCE [LARGE SCALE GENOMIC DNA]</scope>
    <source>
        <strain evidence="1 2">1099-18</strain>
    </source>
</reference>
<comment type="caution">
    <text evidence="1">The sequence shown here is derived from an EMBL/GenBank/DDBJ whole genome shotgun (WGS) entry which is preliminary data.</text>
</comment>
<dbReference type="VEuPathDB" id="FungiDB:SPSK_10948"/>
<evidence type="ECO:0000313" key="2">
    <source>
        <dbReference type="Proteomes" id="UP000033710"/>
    </source>
</evidence>
<proteinExistence type="predicted"/>
<dbReference type="RefSeq" id="XP_016588188.1">
    <property type="nucleotide sequence ID" value="XM_016737177.1"/>
</dbReference>
<name>A0A0F2M7A1_SPOSC</name>
<sequence length="73" mass="8500">MKRKAFSDDIVMLVKPELRRRLNRTTQLELLTQKAEPRVKAAPDAVDIVFVFQNTSFPYQREFTDLLCMGVVN</sequence>